<dbReference type="EMBL" id="CP043732">
    <property type="protein sequence ID" value="QMU97095.1"/>
    <property type="molecule type" value="Genomic_DNA"/>
</dbReference>
<dbReference type="AlphaFoldDB" id="A0A7D7W9L7"/>
<evidence type="ECO:0000313" key="2">
    <source>
        <dbReference type="Proteomes" id="UP000515708"/>
    </source>
</evidence>
<dbReference type="Proteomes" id="UP000515708">
    <property type="component" value="Chromosome"/>
</dbReference>
<name>A0A7D7W9L7_9MICO</name>
<organism evidence="1 2">
    <name type="scientific">Microbacterium esteraromaticum</name>
    <dbReference type="NCBI Taxonomy" id="57043"/>
    <lineage>
        <taxon>Bacteria</taxon>
        <taxon>Bacillati</taxon>
        <taxon>Actinomycetota</taxon>
        <taxon>Actinomycetes</taxon>
        <taxon>Micrococcales</taxon>
        <taxon>Microbacteriaceae</taxon>
        <taxon>Microbacterium</taxon>
    </lineage>
</organism>
<proteinExistence type="predicted"/>
<dbReference type="RefSeq" id="WP_182256229.1">
    <property type="nucleotide sequence ID" value="NZ_CP043732.1"/>
</dbReference>
<gene>
    <name evidence="1" type="ORF">FVO59_07540</name>
</gene>
<accession>A0A7D7W9L7</accession>
<sequence length="188" mass="20200">MAVEPNYALTLDHSRWLPVPLAFPWGEFETPADWADALAASLLTGTGAEQAGTRLLADTALALQAMDSPLPGAAERFWRTEYVGGRPIVAHLYITETEAASVDDALQLARAGIGGSVQTWSILDETAFDVAISVAVVAEIADQTIMATRWIGLRGGLVFLLDHIDEDPLVLEAVQPELAAVFRSIRFA</sequence>
<evidence type="ECO:0000313" key="1">
    <source>
        <dbReference type="EMBL" id="QMU97095.1"/>
    </source>
</evidence>
<protein>
    <submittedName>
        <fullName evidence="1">Uncharacterized protein</fullName>
    </submittedName>
</protein>
<reference evidence="1 2" key="1">
    <citation type="journal article" date="2020" name="Front. Microbiol.">
        <title>Design of Bacterial Strain-Specific qPCR Assays Using NGS Data and Publicly Available Resources and Its Application to Track Biocontrol Strains.</title>
        <authorList>
            <person name="Hernandez I."/>
            <person name="Sant C."/>
            <person name="Martinez R."/>
            <person name="Fernandez C."/>
        </authorList>
    </citation>
    <scope>NUCLEOTIDE SEQUENCE [LARGE SCALE GENOMIC DNA]</scope>
    <source>
        <strain evidence="1 2">B24</strain>
    </source>
</reference>